<feature type="compositionally biased region" description="Low complexity" evidence="6">
    <location>
        <begin position="862"/>
        <end position="910"/>
    </location>
</feature>
<dbReference type="GO" id="GO:0008270">
    <property type="term" value="F:zinc ion binding"/>
    <property type="evidence" value="ECO:0007669"/>
    <property type="project" value="UniProtKB-KW"/>
</dbReference>
<dbReference type="SUPFAM" id="SSF57924">
    <property type="entry name" value="Inhibitor of apoptosis (IAP) repeat"/>
    <property type="match status" value="2"/>
</dbReference>
<evidence type="ECO:0000256" key="4">
    <source>
        <dbReference type="ARBA" id="ARBA00022833"/>
    </source>
</evidence>
<dbReference type="SMART" id="SM00184">
    <property type="entry name" value="RING"/>
    <property type="match status" value="1"/>
</dbReference>
<protein>
    <recommendedName>
        <fullName evidence="7">RING-type domain-containing protein</fullName>
    </recommendedName>
</protein>
<dbReference type="Proteomes" id="UP001519460">
    <property type="component" value="Unassembled WGS sequence"/>
</dbReference>
<evidence type="ECO:0000256" key="6">
    <source>
        <dbReference type="SAM" id="MobiDB-lite"/>
    </source>
</evidence>
<dbReference type="Gene3D" id="3.30.40.10">
    <property type="entry name" value="Zinc/RING finger domain, C3HC4 (zinc finger)"/>
    <property type="match status" value="1"/>
</dbReference>
<sequence length="1001" mass="110100">MTLGNEHMQKLTRFCTSLSVLLVTSFVRDSTNGRPSYLSSSGERGNMTYDKFHRYSTECAQLFIQDSASLRNFVAHGQCRHELELVDLDVNLLGRVETRSCQLEEVEDGARGLALVPVVKLAEHLGHHGEKLHQRRDISEAAGKHESGDQVFRLPLYTSIALRIQVTSTYIHGHDVVTHLTPYSQHVPRSTVDYVYVTLVSFPSLEPDVFHQRVYPQELYLEACTTVCTEITPTEGGLDFLRAGDVCIRFYLHCCSSRTETRRQNYGGCPYCLTEWAKCLVGWLKLHLSFRRILMIPKTDEVASDMYACTTTRQQMRTIRETDVTNDQEHPNYCSDRTKLHLYKVRLTKPANKFKGNCKERTTFLNGHFLDVVILSMIILHSILVKNQLQRIRHKDALQDIHAFFSGDSGNEHTKKLGYELKSDSDNMLLLPLTKDTEETGIFSKLAGQWSVVVRPLTRFLPDTTNNPALDLAHVGYRLATLSALPPSVPVSRVQLADAGFYYRGQGDEMICYSCHTRYSGWTSQDKPMEVHRRISPDCPHVVERDRPLSAPTGTSSVPAAPSGVQQQLARHRQGNSSSEISSSRVIESSLRESHIEDGENTQTGASVVTNPSDTARRVLGAAASSYSGRPTSSSGTQETTPPVSSSSSLTPSRPAASSSSACGDQGTAPRRLGLLGGALDAADGRAQGSEEGAATRQMFPRAGLDLGGAVYPMYQDMASRRRSFPHWDDRRAPPLDQMILCGMFYAGYADCVRCFYCGVGLKHWEVTDDVWVEHVRWRPSCGYLRSVKGDNYITRTLARLGREAGGEGDDDGGPGDGQDRRDGDIRPGNSRAASAGRPGRQQDREQQLRRAPPVRPQANVTSSSSSSSGANPTSGSSTSTARTNGRTSNTGTTSSAASPATSAVSSPTSCNSQSGARPEGGASTSAARSEESQSQRVARLQAENRELARRLRCKVCVTEPIDTILMPCGHLVVCETCARNVTQCPLCHDRIRATAKVHMN</sequence>
<dbReference type="PANTHER" id="PTHR10044">
    <property type="entry name" value="INHIBITOR OF APOPTOSIS"/>
    <property type="match status" value="1"/>
</dbReference>
<dbReference type="PROSITE" id="PS50089">
    <property type="entry name" value="ZF_RING_2"/>
    <property type="match status" value="1"/>
</dbReference>
<feature type="region of interest" description="Disordered" evidence="6">
    <location>
        <begin position="533"/>
        <end position="668"/>
    </location>
</feature>
<evidence type="ECO:0000259" key="7">
    <source>
        <dbReference type="PROSITE" id="PS50089"/>
    </source>
</evidence>
<dbReference type="AlphaFoldDB" id="A0ABD0L1A0"/>
<evidence type="ECO:0000256" key="3">
    <source>
        <dbReference type="ARBA" id="ARBA00022771"/>
    </source>
</evidence>
<evidence type="ECO:0000256" key="5">
    <source>
        <dbReference type="PROSITE-ProRule" id="PRU00175"/>
    </source>
</evidence>
<dbReference type="InterPro" id="IPR001841">
    <property type="entry name" value="Znf_RING"/>
</dbReference>
<dbReference type="FunFam" id="1.10.1170.10:FF:000002">
    <property type="entry name" value="Baculoviral IAP repeat containing 7"/>
    <property type="match status" value="1"/>
</dbReference>
<dbReference type="Gene3D" id="1.10.1170.10">
    <property type="entry name" value="Inhibitor Of Apoptosis Protein (2mihbC-IAP-1), Chain A"/>
    <property type="match status" value="2"/>
</dbReference>
<dbReference type="PANTHER" id="PTHR10044:SF139">
    <property type="entry name" value="DEATH-ASSOCIATED INHIBITOR OF APOPTOSIS 2"/>
    <property type="match status" value="1"/>
</dbReference>
<evidence type="ECO:0000256" key="2">
    <source>
        <dbReference type="ARBA" id="ARBA00022723"/>
    </source>
</evidence>
<evidence type="ECO:0000313" key="8">
    <source>
        <dbReference type="EMBL" id="KAK7493126.1"/>
    </source>
</evidence>
<keyword evidence="9" id="KW-1185">Reference proteome</keyword>
<dbReference type="PROSITE" id="PS50143">
    <property type="entry name" value="BIR_REPEAT_2"/>
    <property type="match status" value="2"/>
</dbReference>
<dbReference type="CDD" id="cd00022">
    <property type="entry name" value="BIR"/>
    <property type="match status" value="2"/>
</dbReference>
<keyword evidence="2" id="KW-0479">Metal-binding</keyword>
<dbReference type="InterPro" id="IPR001370">
    <property type="entry name" value="BIR_rpt"/>
</dbReference>
<feature type="compositionally biased region" description="Basic and acidic residues" evidence="6">
    <location>
        <begin position="533"/>
        <end position="548"/>
    </location>
</feature>
<evidence type="ECO:0000313" key="9">
    <source>
        <dbReference type="Proteomes" id="UP001519460"/>
    </source>
</evidence>
<dbReference type="Pfam" id="PF13920">
    <property type="entry name" value="zf-C3HC4_3"/>
    <property type="match status" value="1"/>
</dbReference>
<feature type="compositionally biased region" description="Low complexity" evidence="6">
    <location>
        <begin position="577"/>
        <end position="589"/>
    </location>
</feature>
<dbReference type="InterPro" id="IPR013083">
    <property type="entry name" value="Znf_RING/FYVE/PHD"/>
</dbReference>
<proteinExistence type="inferred from homology"/>
<reference evidence="8 9" key="1">
    <citation type="journal article" date="2023" name="Sci. Data">
        <title>Genome assembly of the Korean intertidal mud-creeper Batillaria attramentaria.</title>
        <authorList>
            <person name="Patra A.K."/>
            <person name="Ho P.T."/>
            <person name="Jun S."/>
            <person name="Lee S.J."/>
            <person name="Kim Y."/>
            <person name="Won Y.J."/>
        </authorList>
    </citation>
    <scope>NUCLEOTIDE SEQUENCE [LARGE SCALE GENOMIC DNA]</scope>
    <source>
        <strain evidence="8">Wonlab-2016</strain>
    </source>
</reference>
<name>A0ABD0L1A0_9CAEN</name>
<dbReference type="Pfam" id="PF00653">
    <property type="entry name" value="BIR"/>
    <property type="match status" value="2"/>
</dbReference>
<dbReference type="EMBL" id="JACVVK020000096">
    <property type="protein sequence ID" value="KAK7493126.1"/>
    <property type="molecule type" value="Genomic_DNA"/>
</dbReference>
<dbReference type="SMART" id="SM00238">
    <property type="entry name" value="BIR"/>
    <property type="match status" value="2"/>
</dbReference>
<comment type="similarity">
    <text evidence="1">Belongs to the IAP family.</text>
</comment>
<comment type="caution">
    <text evidence="8">The sequence shown here is derived from an EMBL/GenBank/DDBJ whole genome shotgun (WGS) entry which is preliminary data.</text>
</comment>
<organism evidence="8 9">
    <name type="scientific">Batillaria attramentaria</name>
    <dbReference type="NCBI Taxonomy" id="370345"/>
    <lineage>
        <taxon>Eukaryota</taxon>
        <taxon>Metazoa</taxon>
        <taxon>Spiralia</taxon>
        <taxon>Lophotrochozoa</taxon>
        <taxon>Mollusca</taxon>
        <taxon>Gastropoda</taxon>
        <taxon>Caenogastropoda</taxon>
        <taxon>Sorbeoconcha</taxon>
        <taxon>Cerithioidea</taxon>
        <taxon>Batillariidae</taxon>
        <taxon>Batillaria</taxon>
    </lineage>
</organism>
<feature type="domain" description="RING-type" evidence="7">
    <location>
        <begin position="954"/>
        <end position="989"/>
    </location>
</feature>
<gene>
    <name evidence="8" type="ORF">BaRGS_00015647</name>
</gene>
<feature type="compositionally biased region" description="Polar residues" evidence="6">
    <location>
        <begin position="601"/>
        <end position="614"/>
    </location>
</feature>
<keyword evidence="4" id="KW-0862">Zinc</keyword>
<feature type="compositionally biased region" description="Low complexity" evidence="6">
    <location>
        <begin position="625"/>
        <end position="662"/>
    </location>
</feature>
<feature type="region of interest" description="Disordered" evidence="6">
    <location>
        <begin position="803"/>
        <end position="939"/>
    </location>
</feature>
<dbReference type="InterPro" id="IPR050784">
    <property type="entry name" value="IAP"/>
</dbReference>
<accession>A0ABD0L1A0</accession>
<keyword evidence="3 5" id="KW-0863">Zinc-finger</keyword>
<feature type="compositionally biased region" description="Polar residues" evidence="6">
    <location>
        <begin position="552"/>
        <end position="569"/>
    </location>
</feature>
<evidence type="ECO:0000256" key="1">
    <source>
        <dbReference type="ARBA" id="ARBA00006672"/>
    </source>
</evidence>